<dbReference type="EMBL" id="LBSJ01000009">
    <property type="protein sequence ID" value="KKQ15851.1"/>
    <property type="molecule type" value="Genomic_DNA"/>
</dbReference>
<dbReference type="AlphaFoldDB" id="A0A0G0IIJ3"/>
<sequence>MKSLLKGFITSFLSVYFTSQIKSGLLIKNGWQGYFSSALLLLLILFLKSFADTLLFPLNLLTLNLTKWITFILFVYFWILVSPDAQISPLAVPDSQLGPLVFSQSVLPYWQSAIIISLLIIFYLQFFKWLMK</sequence>
<name>A0A0G0IIJ3_9BACT</name>
<evidence type="ECO:0000256" key="1">
    <source>
        <dbReference type="SAM" id="Phobius"/>
    </source>
</evidence>
<evidence type="ECO:0000313" key="2">
    <source>
        <dbReference type="EMBL" id="KKQ15851.1"/>
    </source>
</evidence>
<feature type="transmembrane region" description="Helical" evidence="1">
    <location>
        <begin position="58"/>
        <end position="79"/>
    </location>
</feature>
<proteinExistence type="predicted"/>
<evidence type="ECO:0000313" key="3">
    <source>
        <dbReference type="Proteomes" id="UP000034448"/>
    </source>
</evidence>
<comment type="caution">
    <text evidence="2">The sequence shown here is derived from an EMBL/GenBank/DDBJ whole genome shotgun (WGS) entry which is preliminary data.</text>
</comment>
<keyword evidence="1" id="KW-0472">Membrane</keyword>
<organism evidence="2 3">
    <name type="scientific">Candidatus Daviesbacteria bacterium GW2011_GWA1_36_8</name>
    <dbReference type="NCBI Taxonomy" id="1618417"/>
    <lineage>
        <taxon>Bacteria</taxon>
        <taxon>Candidatus Daviesiibacteriota</taxon>
    </lineage>
</organism>
<keyword evidence="1" id="KW-1133">Transmembrane helix</keyword>
<reference evidence="2 3" key="1">
    <citation type="journal article" date="2015" name="Nature">
        <title>rRNA introns, odd ribosomes, and small enigmatic genomes across a large radiation of phyla.</title>
        <authorList>
            <person name="Brown C.T."/>
            <person name="Hug L.A."/>
            <person name="Thomas B.C."/>
            <person name="Sharon I."/>
            <person name="Castelle C.J."/>
            <person name="Singh A."/>
            <person name="Wilkins M.J."/>
            <person name="Williams K.H."/>
            <person name="Banfield J.F."/>
        </authorList>
    </citation>
    <scope>NUCLEOTIDE SEQUENCE [LARGE SCALE GENOMIC DNA]</scope>
</reference>
<feature type="transmembrane region" description="Helical" evidence="1">
    <location>
        <begin position="33"/>
        <end position="51"/>
    </location>
</feature>
<accession>A0A0G0IIJ3</accession>
<dbReference type="Proteomes" id="UP000034448">
    <property type="component" value="Unassembled WGS sequence"/>
</dbReference>
<protein>
    <submittedName>
        <fullName evidence="2">Uncharacterized protein</fullName>
    </submittedName>
</protein>
<keyword evidence="1" id="KW-0812">Transmembrane</keyword>
<gene>
    <name evidence="2" type="ORF">US28_C0009G0030</name>
</gene>
<feature type="transmembrane region" description="Helical" evidence="1">
    <location>
        <begin position="109"/>
        <end position="127"/>
    </location>
</feature>